<feature type="region of interest" description="Disordered" evidence="2">
    <location>
        <begin position="74"/>
        <end position="201"/>
    </location>
</feature>
<feature type="compositionally biased region" description="Polar residues" evidence="2">
    <location>
        <begin position="98"/>
        <end position="108"/>
    </location>
</feature>
<dbReference type="SUPFAM" id="SSF57756">
    <property type="entry name" value="Retrovirus zinc finger-like domains"/>
    <property type="match status" value="1"/>
</dbReference>
<feature type="region of interest" description="Disordered" evidence="2">
    <location>
        <begin position="412"/>
        <end position="470"/>
    </location>
</feature>
<keyword evidence="1" id="KW-0862">Zinc</keyword>
<dbReference type="AlphaFoldDB" id="A0ABD3HNJ8"/>
<accession>A0ABD3HNJ8</accession>
<dbReference type="Proteomes" id="UP001633002">
    <property type="component" value="Unassembled WGS sequence"/>
</dbReference>
<keyword evidence="5" id="KW-1185">Reference proteome</keyword>
<evidence type="ECO:0000313" key="4">
    <source>
        <dbReference type="EMBL" id="KAL3693008.1"/>
    </source>
</evidence>
<feature type="compositionally biased region" description="Polar residues" evidence="2">
    <location>
        <begin position="229"/>
        <end position="240"/>
    </location>
</feature>
<sequence length="470" mass="52280">MEVEIQQEETTTNRTSSSRETEIQAPSILGSNANVVEYNPGDPLQQKNLLEALNANNEMIRKVIMRQSHETLIQNKSGSGDFGNTVHKLPRPGEEHITPNSPQSQIQRDPQPINVTPAAAAGQENGTNQGSSSQDNPWKSTFTNPSYTVDLKGDTNSPQVQLHKPPGMPSSSNRSPSRSGSPGTADLNNGENNNNNDQISNDLHSMTSVLHQISSPVKDFHTTASIRQQLATPSPSQQEGNPEGGTRRQGTTETPPRSDQKTPKTYAQATVPSLRTTEDPPVWSLHKSKEYVREAMTQMPQRTMIIELDGIEVEFTLDYEDLPKGCFVCHQTGHIARTCPQLTTTKEVDPKEFEVAFKEAVAHKEKKTKEREERQRKREEIEPTQTMNDVERNPRKPGRIILVNQTSFHGINGASTSRGAGSNRFLPLAKDPDEELEERRSVDDKDNEDEHNSVRLGSSSEKDKKEAQKE</sequence>
<name>A0ABD3HNJ8_9MARC</name>
<dbReference type="EMBL" id="JBJQOH010000003">
    <property type="protein sequence ID" value="KAL3693008.1"/>
    <property type="molecule type" value="Genomic_DNA"/>
</dbReference>
<dbReference type="PROSITE" id="PS50158">
    <property type="entry name" value="ZF_CCHC"/>
    <property type="match status" value="1"/>
</dbReference>
<evidence type="ECO:0000256" key="1">
    <source>
        <dbReference type="PROSITE-ProRule" id="PRU00047"/>
    </source>
</evidence>
<dbReference type="SMART" id="SM00343">
    <property type="entry name" value="ZnF_C2HC"/>
    <property type="match status" value="1"/>
</dbReference>
<dbReference type="InterPro" id="IPR036875">
    <property type="entry name" value="Znf_CCHC_sf"/>
</dbReference>
<feature type="compositionally biased region" description="Basic and acidic residues" evidence="2">
    <location>
        <begin position="437"/>
        <end position="453"/>
    </location>
</feature>
<feature type="compositionally biased region" description="Basic and acidic residues" evidence="2">
    <location>
        <begin position="460"/>
        <end position="470"/>
    </location>
</feature>
<feature type="compositionally biased region" description="Polar residues" evidence="2">
    <location>
        <begin position="124"/>
        <end position="147"/>
    </location>
</feature>
<evidence type="ECO:0000256" key="2">
    <source>
        <dbReference type="SAM" id="MobiDB-lite"/>
    </source>
</evidence>
<feature type="compositionally biased region" description="Low complexity" evidence="2">
    <location>
        <begin position="169"/>
        <end position="196"/>
    </location>
</feature>
<protein>
    <recommendedName>
        <fullName evidence="3">CCHC-type domain-containing protein</fullName>
    </recommendedName>
</protein>
<proteinExistence type="predicted"/>
<dbReference type="Gene3D" id="4.10.60.10">
    <property type="entry name" value="Zinc finger, CCHC-type"/>
    <property type="match status" value="1"/>
</dbReference>
<comment type="caution">
    <text evidence="4">The sequence shown here is derived from an EMBL/GenBank/DDBJ whole genome shotgun (WGS) entry which is preliminary data.</text>
</comment>
<keyword evidence="1" id="KW-0863">Zinc-finger</keyword>
<gene>
    <name evidence="4" type="ORF">R1sor_006659</name>
</gene>
<keyword evidence="1" id="KW-0479">Metal-binding</keyword>
<evidence type="ECO:0000313" key="5">
    <source>
        <dbReference type="Proteomes" id="UP001633002"/>
    </source>
</evidence>
<feature type="compositionally biased region" description="Basic and acidic residues" evidence="2">
    <location>
        <begin position="363"/>
        <end position="381"/>
    </location>
</feature>
<dbReference type="InterPro" id="IPR001878">
    <property type="entry name" value="Znf_CCHC"/>
</dbReference>
<dbReference type="GO" id="GO:0008270">
    <property type="term" value="F:zinc ion binding"/>
    <property type="evidence" value="ECO:0007669"/>
    <property type="project" value="UniProtKB-KW"/>
</dbReference>
<evidence type="ECO:0000259" key="3">
    <source>
        <dbReference type="PROSITE" id="PS50158"/>
    </source>
</evidence>
<feature type="region of interest" description="Disordered" evidence="2">
    <location>
        <begin position="1"/>
        <end position="23"/>
    </location>
</feature>
<organism evidence="4 5">
    <name type="scientific">Riccia sorocarpa</name>
    <dbReference type="NCBI Taxonomy" id="122646"/>
    <lineage>
        <taxon>Eukaryota</taxon>
        <taxon>Viridiplantae</taxon>
        <taxon>Streptophyta</taxon>
        <taxon>Embryophyta</taxon>
        <taxon>Marchantiophyta</taxon>
        <taxon>Marchantiopsida</taxon>
        <taxon>Marchantiidae</taxon>
        <taxon>Marchantiales</taxon>
        <taxon>Ricciaceae</taxon>
        <taxon>Riccia</taxon>
    </lineage>
</organism>
<reference evidence="4 5" key="1">
    <citation type="submission" date="2024-09" db="EMBL/GenBank/DDBJ databases">
        <title>Chromosome-scale assembly of Riccia sorocarpa.</title>
        <authorList>
            <person name="Paukszto L."/>
        </authorList>
    </citation>
    <scope>NUCLEOTIDE SEQUENCE [LARGE SCALE GENOMIC DNA]</scope>
    <source>
        <strain evidence="4">LP-2024</strain>
        <tissue evidence="4">Aerial parts of the thallus</tissue>
    </source>
</reference>
<feature type="region of interest" description="Disordered" evidence="2">
    <location>
        <begin position="229"/>
        <end position="281"/>
    </location>
</feature>
<feature type="region of interest" description="Disordered" evidence="2">
    <location>
        <begin position="363"/>
        <end position="397"/>
    </location>
</feature>
<feature type="compositionally biased region" description="Polar residues" evidence="2">
    <location>
        <begin position="263"/>
        <end position="275"/>
    </location>
</feature>
<feature type="domain" description="CCHC-type" evidence="3">
    <location>
        <begin position="326"/>
        <end position="341"/>
    </location>
</feature>